<reference evidence="2" key="1">
    <citation type="journal article" date="2020" name="Cell">
        <title>Large-Scale Comparative Analyses of Tick Genomes Elucidate Their Genetic Diversity and Vector Capacities.</title>
        <authorList>
            <consortium name="Tick Genome and Microbiome Consortium (TIGMIC)"/>
            <person name="Jia N."/>
            <person name="Wang J."/>
            <person name="Shi W."/>
            <person name="Du L."/>
            <person name="Sun Y."/>
            <person name="Zhan W."/>
            <person name="Jiang J.F."/>
            <person name="Wang Q."/>
            <person name="Zhang B."/>
            <person name="Ji P."/>
            <person name="Bell-Sakyi L."/>
            <person name="Cui X.M."/>
            <person name="Yuan T.T."/>
            <person name="Jiang B.G."/>
            <person name="Yang W.F."/>
            <person name="Lam T.T."/>
            <person name="Chang Q.C."/>
            <person name="Ding S.J."/>
            <person name="Wang X.J."/>
            <person name="Zhu J.G."/>
            <person name="Ruan X.D."/>
            <person name="Zhao L."/>
            <person name="Wei J.T."/>
            <person name="Ye R.Z."/>
            <person name="Que T.C."/>
            <person name="Du C.H."/>
            <person name="Zhou Y.H."/>
            <person name="Cheng J.X."/>
            <person name="Dai P.F."/>
            <person name="Guo W.B."/>
            <person name="Han X.H."/>
            <person name="Huang E.J."/>
            <person name="Li L.F."/>
            <person name="Wei W."/>
            <person name="Gao Y.C."/>
            <person name="Liu J.Z."/>
            <person name="Shao H.Z."/>
            <person name="Wang X."/>
            <person name="Wang C.C."/>
            <person name="Yang T.C."/>
            <person name="Huo Q.B."/>
            <person name="Li W."/>
            <person name="Chen H.Y."/>
            <person name="Chen S.E."/>
            <person name="Zhou L.G."/>
            <person name="Ni X.B."/>
            <person name="Tian J.H."/>
            <person name="Sheng Y."/>
            <person name="Liu T."/>
            <person name="Pan Y.S."/>
            <person name="Xia L.Y."/>
            <person name="Li J."/>
            <person name="Zhao F."/>
            <person name="Cao W.C."/>
        </authorList>
    </citation>
    <scope>NUCLEOTIDE SEQUENCE</scope>
    <source>
        <strain evidence="2">Rsan-2018</strain>
    </source>
</reference>
<dbReference type="InterPro" id="IPR052201">
    <property type="entry name" value="LRR-containing_regulator"/>
</dbReference>
<name>A0A9D4SYP7_RHISA</name>
<protein>
    <submittedName>
        <fullName evidence="2">Uncharacterized protein</fullName>
    </submittedName>
</protein>
<keyword evidence="1" id="KW-0677">Repeat</keyword>
<evidence type="ECO:0000313" key="3">
    <source>
        <dbReference type="Proteomes" id="UP000821837"/>
    </source>
</evidence>
<accession>A0A9D4SYP7</accession>
<reference evidence="2" key="2">
    <citation type="submission" date="2021-09" db="EMBL/GenBank/DDBJ databases">
        <authorList>
            <person name="Jia N."/>
            <person name="Wang J."/>
            <person name="Shi W."/>
            <person name="Du L."/>
            <person name="Sun Y."/>
            <person name="Zhan W."/>
            <person name="Jiang J."/>
            <person name="Wang Q."/>
            <person name="Zhang B."/>
            <person name="Ji P."/>
            <person name="Sakyi L.B."/>
            <person name="Cui X."/>
            <person name="Yuan T."/>
            <person name="Jiang B."/>
            <person name="Yang W."/>
            <person name="Lam T.T.-Y."/>
            <person name="Chang Q."/>
            <person name="Ding S."/>
            <person name="Wang X."/>
            <person name="Zhu J."/>
            <person name="Ruan X."/>
            <person name="Zhao L."/>
            <person name="Wei J."/>
            <person name="Que T."/>
            <person name="Du C."/>
            <person name="Cheng J."/>
            <person name="Dai P."/>
            <person name="Han X."/>
            <person name="Huang E."/>
            <person name="Gao Y."/>
            <person name="Liu J."/>
            <person name="Shao H."/>
            <person name="Ye R."/>
            <person name="Li L."/>
            <person name="Wei W."/>
            <person name="Wang X."/>
            <person name="Wang C."/>
            <person name="Huo Q."/>
            <person name="Li W."/>
            <person name="Guo W."/>
            <person name="Chen H."/>
            <person name="Chen S."/>
            <person name="Zhou L."/>
            <person name="Zhou L."/>
            <person name="Ni X."/>
            <person name="Tian J."/>
            <person name="Zhou Y."/>
            <person name="Sheng Y."/>
            <person name="Liu T."/>
            <person name="Pan Y."/>
            <person name="Xia L."/>
            <person name="Li J."/>
            <person name="Zhao F."/>
            <person name="Cao W."/>
        </authorList>
    </citation>
    <scope>NUCLEOTIDE SEQUENCE</scope>
    <source>
        <strain evidence="2">Rsan-2018</strain>
        <tissue evidence="2">Larvae</tissue>
    </source>
</reference>
<proteinExistence type="predicted"/>
<dbReference type="SUPFAM" id="SSF52047">
    <property type="entry name" value="RNI-like"/>
    <property type="match status" value="1"/>
</dbReference>
<sequence>MADAQPAPCAAYAGCDSGDAGAFPRHLHMPCTKVGDSDCQLLLYLRSTRELLLGASLELVEDQRRPGGLRLAVVQAPASPCPLPRSLDERREEAALHYAEHLLSKHRCITAVEINGSTTQPQSLLAALGRNLAVKSVTVRLALDQIDEANVRVFEVVNGLSHLEELKFAPVSCNMQTRCEDATYLKGPLMERRTEHLRRLDVSVLRLSSERVRRLVWALIWNHTITEFAVPECVFCAYFHNDGKLFARYLKKKDATLRKLTLKALGVFKDPENSLPALAKAFCAMTTLEELNMDICLDKDGFAGRIEPFAKVVAQNTTLRSLGLPSAVCQSCQSATPSLFIFDLEARNIEPWLAALRKTSSLQKLKIDFRTFDHAAFEAFLEEVAKNDNLRSLVLTHPPTRTGPLDICLAIREHGLCNRVRITDYHADIWSVLSFIHCVDITRVTVDASHFALGLTTTTISNTMEFVFSLFEHVTSLRVNCDRFNEHHFAALCAYLSAPSALADVELALCTLTLDMTAEESRSVHSRLSSALASNTNLCSVIIKGLQLGNDDLDALADAARKSRRLTEFRYVPHYRSALHRITGEEPPFRLDSHAYAALVEIQNSTHRNASRVSAAARFVLGERDSAEAALGIEFFHGHPYLLELVRDGALVETDEAKAMIGNARKKLRNYSLHKFMRTAGIVFQSVECHPQHDCSLQLPDIGEYCWSLICSYLSLADIAETAGPPVDMTVPADEADGI</sequence>
<dbReference type="EMBL" id="JABSTV010001250">
    <property type="protein sequence ID" value="KAH7956644.1"/>
    <property type="molecule type" value="Genomic_DNA"/>
</dbReference>
<dbReference type="VEuPathDB" id="VectorBase:RSAN_028858"/>
<dbReference type="Proteomes" id="UP000821837">
    <property type="component" value="Unassembled WGS sequence"/>
</dbReference>
<dbReference type="Gene3D" id="3.80.10.10">
    <property type="entry name" value="Ribonuclease Inhibitor"/>
    <property type="match status" value="2"/>
</dbReference>
<gene>
    <name evidence="2" type="ORF">HPB52_011462</name>
</gene>
<organism evidence="2 3">
    <name type="scientific">Rhipicephalus sanguineus</name>
    <name type="common">Brown dog tick</name>
    <name type="synonym">Ixodes sanguineus</name>
    <dbReference type="NCBI Taxonomy" id="34632"/>
    <lineage>
        <taxon>Eukaryota</taxon>
        <taxon>Metazoa</taxon>
        <taxon>Ecdysozoa</taxon>
        <taxon>Arthropoda</taxon>
        <taxon>Chelicerata</taxon>
        <taxon>Arachnida</taxon>
        <taxon>Acari</taxon>
        <taxon>Parasitiformes</taxon>
        <taxon>Ixodida</taxon>
        <taxon>Ixodoidea</taxon>
        <taxon>Ixodidae</taxon>
        <taxon>Rhipicephalinae</taxon>
        <taxon>Rhipicephalus</taxon>
        <taxon>Rhipicephalus</taxon>
    </lineage>
</organism>
<dbReference type="InterPro" id="IPR032675">
    <property type="entry name" value="LRR_dom_sf"/>
</dbReference>
<dbReference type="AlphaFoldDB" id="A0A9D4SYP7"/>
<comment type="caution">
    <text evidence="2">The sequence shown here is derived from an EMBL/GenBank/DDBJ whole genome shotgun (WGS) entry which is preliminary data.</text>
</comment>
<evidence type="ECO:0000313" key="2">
    <source>
        <dbReference type="EMBL" id="KAH7956644.1"/>
    </source>
</evidence>
<dbReference type="PANTHER" id="PTHR24111">
    <property type="entry name" value="LEUCINE-RICH REPEAT-CONTAINING PROTEIN 34"/>
    <property type="match status" value="1"/>
</dbReference>
<dbReference type="PANTHER" id="PTHR24111:SF0">
    <property type="entry name" value="LEUCINE-RICH REPEAT-CONTAINING PROTEIN"/>
    <property type="match status" value="1"/>
</dbReference>
<keyword evidence="3" id="KW-1185">Reference proteome</keyword>
<evidence type="ECO:0000256" key="1">
    <source>
        <dbReference type="ARBA" id="ARBA00022737"/>
    </source>
</evidence>